<dbReference type="RefSeq" id="WP_020280362.1">
    <property type="nucleotide sequence ID" value="NZ_AZED01000014.1"/>
</dbReference>
<dbReference type="PROSITE" id="PS50084">
    <property type="entry name" value="KH_TYPE_1"/>
    <property type="match status" value="1"/>
</dbReference>
<feature type="compositionally biased region" description="Acidic residues" evidence="8">
    <location>
        <begin position="358"/>
        <end position="383"/>
    </location>
</feature>
<evidence type="ECO:0000256" key="8">
    <source>
        <dbReference type="SAM" id="MobiDB-lite"/>
    </source>
</evidence>
<dbReference type="GO" id="GO:0006353">
    <property type="term" value="P:DNA-templated transcription termination"/>
    <property type="evidence" value="ECO:0007669"/>
    <property type="project" value="UniProtKB-UniRule"/>
</dbReference>
<proteinExistence type="inferred from homology"/>
<dbReference type="CDD" id="cd04455">
    <property type="entry name" value="S1_NusA"/>
    <property type="match status" value="1"/>
</dbReference>
<dbReference type="GO" id="GO:0003723">
    <property type="term" value="F:RNA binding"/>
    <property type="evidence" value="ECO:0007669"/>
    <property type="project" value="UniProtKB-UniRule"/>
</dbReference>
<keyword evidence="11" id="KW-1185">Reference proteome</keyword>
<dbReference type="STRING" id="1423780.FD05_GL001189"/>
<keyword evidence="6 7" id="KW-0804">Transcription</keyword>
<dbReference type="GO" id="GO:0003700">
    <property type="term" value="F:DNA-binding transcription factor activity"/>
    <property type="evidence" value="ECO:0007669"/>
    <property type="project" value="InterPro"/>
</dbReference>
<evidence type="ECO:0000256" key="4">
    <source>
        <dbReference type="ARBA" id="ARBA00022884"/>
    </source>
</evidence>
<dbReference type="InterPro" id="IPR030842">
    <property type="entry name" value="TF_NusA_bacterial"/>
</dbReference>
<organism evidence="10 11">
    <name type="scientific">Lentilactobacillus otakiensis DSM 19908 = JCM 15040</name>
    <dbReference type="NCBI Taxonomy" id="1423780"/>
    <lineage>
        <taxon>Bacteria</taxon>
        <taxon>Bacillati</taxon>
        <taxon>Bacillota</taxon>
        <taxon>Bacilli</taxon>
        <taxon>Lactobacillales</taxon>
        <taxon>Lactobacillaceae</taxon>
        <taxon>Lentilactobacillus</taxon>
    </lineage>
</organism>
<dbReference type="GO" id="GO:0031564">
    <property type="term" value="P:transcription antitermination"/>
    <property type="evidence" value="ECO:0007669"/>
    <property type="project" value="UniProtKB-UniRule"/>
</dbReference>
<dbReference type="PATRIC" id="fig|1423780.4.peg.1196"/>
<keyword evidence="5 7" id="KW-0805">Transcription regulation</keyword>
<comment type="subunit">
    <text evidence="7">Monomer. Binds directly to the core enzyme of the DNA-dependent RNA polymerase and to nascent RNA.</text>
</comment>
<dbReference type="FunFam" id="3.30.1480.10:FF:000002">
    <property type="entry name" value="Transcription termination/antitermination protein NusA"/>
    <property type="match status" value="1"/>
</dbReference>
<dbReference type="InterPro" id="IPR013735">
    <property type="entry name" value="TF_NusA_N"/>
</dbReference>
<dbReference type="GO" id="GO:0005829">
    <property type="term" value="C:cytosol"/>
    <property type="evidence" value="ECO:0007669"/>
    <property type="project" value="TreeGrafter"/>
</dbReference>
<dbReference type="eggNOG" id="COG0195">
    <property type="taxonomic scope" value="Bacteria"/>
</dbReference>
<comment type="subcellular location">
    <subcellularLocation>
        <location evidence="7">Cytoplasm</location>
    </subcellularLocation>
</comment>
<reference evidence="11" key="1">
    <citation type="journal article" date="2013" name="Genome Announc.">
        <title>Draft Genome Sequence of D-Branched-Chain Amino Acid Producer Lactobacillus otakiensis JCM 15040T, Isolated from a Traditional Japanese Pickle.</title>
        <authorList>
            <person name="Doi K."/>
            <person name="Mori K."/>
            <person name="Mutaguchi Y."/>
            <person name="Tashiro K."/>
            <person name="Fujino Y."/>
            <person name="Ohmori T."/>
            <person name="Kuhara S."/>
            <person name="Ohshima T."/>
        </authorList>
    </citation>
    <scope>NUCLEOTIDE SEQUENCE [LARGE SCALE GENOMIC DNA]</scope>
    <source>
        <strain evidence="11">JCM 15040</strain>
    </source>
</reference>
<dbReference type="AlphaFoldDB" id="S4NIU1"/>
<evidence type="ECO:0000256" key="1">
    <source>
        <dbReference type="ARBA" id="ARBA00022472"/>
    </source>
</evidence>
<keyword evidence="3 7" id="KW-0889">Transcription antitermination</keyword>
<feature type="region of interest" description="Disordered" evidence="8">
    <location>
        <begin position="347"/>
        <end position="401"/>
    </location>
</feature>
<comment type="caution">
    <text evidence="10">The sequence shown here is derived from an EMBL/GenBank/DDBJ whole genome shotgun (WGS) entry which is preliminary data.</text>
</comment>
<dbReference type="InterPro" id="IPR058582">
    <property type="entry name" value="KH_NusA_2nd"/>
</dbReference>
<dbReference type="Proteomes" id="UP000016361">
    <property type="component" value="Unassembled WGS sequence"/>
</dbReference>
<dbReference type="Gene3D" id="3.30.1480.10">
    <property type="entry name" value="NusA, N-terminal domain"/>
    <property type="match status" value="1"/>
</dbReference>
<dbReference type="OrthoDB" id="9807233at2"/>
<feature type="domain" description="S1 motif" evidence="9">
    <location>
        <begin position="133"/>
        <end position="199"/>
    </location>
</feature>
<dbReference type="CDD" id="cd22529">
    <property type="entry name" value="KH-II_NusA_rpt2"/>
    <property type="match status" value="1"/>
</dbReference>
<dbReference type="SMART" id="SM00316">
    <property type="entry name" value="S1"/>
    <property type="match status" value="1"/>
</dbReference>
<dbReference type="EMBL" id="BASH01000001">
    <property type="protein sequence ID" value="GAD15906.1"/>
    <property type="molecule type" value="Genomic_DNA"/>
</dbReference>
<evidence type="ECO:0000313" key="10">
    <source>
        <dbReference type="EMBL" id="GAD15906.1"/>
    </source>
</evidence>
<dbReference type="PANTHER" id="PTHR22648">
    <property type="entry name" value="TRANSCRIPTION TERMINATION FACTOR NUSA"/>
    <property type="match status" value="1"/>
</dbReference>
<dbReference type="Pfam" id="PF08529">
    <property type="entry name" value="NusA_N"/>
    <property type="match status" value="1"/>
</dbReference>
<dbReference type="NCBIfam" id="TIGR01953">
    <property type="entry name" value="NusA"/>
    <property type="match status" value="1"/>
</dbReference>
<dbReference type="InterPro" id="IPR010213">
    <property type="entry name" value="TF_NusA"/>
</dbReference>
<dbReference type="GeneID" id="301048421"/>
<dbReference type="InterPro" id="IPR003029">
    <property type="entry name" value="S1_domain"/>
</dbReference>
<gene>
    <name evidence="7" type="primary">nusA</name>
    <name evidence="10" type="ORF">LOT_0444</name>
</gene>
<dbReference type="FunFam" id="2.40.50.140:FF:000058">
    <property type="entry name" value="Transcription termination/antitermination protein NusA"/>
    <property type="match status" value="1"/>
</dbReference>
<dbReference type="Pfam" id="PF26594">
    <property type="entry name" value="KH_NusA_2nd"/>
    <property type="match status" value="1"/>
</dbReference>
<evidence type="ECO:0000313" key="11">
    <source>
        <dbReference type="Proteomes" id="UP000016361"/>
    </source>
</evidence>
<comment type="function">
    <text evidence="7">Participates in both transcription termination and antitermination.</text>
</comment>
<evidence type="ECO:0000256" key="7">
    <source>
        <dbReference type="HAMAP-Rule" id="MF_00945"/>
    </source>
</evidence>
<comment type="similarity">
    <text evidence="7">Belongs to the NusA family.</text>
</comment>
<dbReference type="FunFam" id="3.30.300.20:FF:000005">
    <property type="entry name" value="Transcription termination/antitermination protein NusA"/>
    <property type="match status" value="1"/>
</dbReference>
<dbReference type="PANTHER" id="PTHR22648:SF0">
    <property type="entry name" value="TRANSCRIPTION TERMINATION_ANTITERMINATION PROTEIN NUSA"/>
    <property type="match status" value="1"/>
</dbReference>
<keyword evidence="4 7" id="KW-0694">RNA-binding</keyword>
<evidence type="ECO:0000256" key="3">
    <source>
        <dbReference type="ARBA" id="ARBA00022814"/>
    </source>
</evidence>
<protein>
    <recommendedName>
        <fullName evidence="7">Transcription termination/antitermination protein NusA</fullName>
    </recommendedName>
</protein>
<sequence>MSKELLGALSALEEEKGIKKEVVIEALEAALVSAYKRNYGQAQNVEVSFDDKKGEMHVYSVKTVVDDVTDDQLQVSLDQALEINKGYELGDEIKFEVTPKNFGRIAAQTAKQVIMQRVREAERENVFDEFSKYEDELVTGTVERQDTRFVYVNLGKVEAVMGSKDQMPNEVYRPQDRIKVYVTKVENATKGPQVFVSRTATGMLKRLFEQEVPEIYDGTVEIVSIAREAGDRAKVAVRSNNSDIDPVGTAVGPRGQRVQTIVNELHGENMDIVEWDEDDASYIANSLNPAEVIDVIFDDDNERACTVIVPDYQLSLAIGKKGQNARLAAKLTGFKIDIKSETEAKEFFANKEAASDDPATDSDEGTDQADQPDDSTDVDESAQDESAVNPNPDDSDDSTND</sequence>
<dbReference type="InterPro" id="IPR036555">
    <property type="entry name" value="NusA_N_sf"/>
</dbReference>
<dbReference type="Pfam" id="PF00575">
    <property type="entry name" value="S1"/>
    <property type="match status" value="1"/>
</dbReference>
<keyword evidence="2 7" id="KW-0963">Cytoplasm</keyword>
<evidence type="ECO:0000259" key="9">
    <source>
        <dbReference type="SMART" id="SM00316"/>
    </source>
</evidence>
<dbReference type="FunFam" id="3.30.300.20:FF:000002">
    <property type="entry name" value="Transcription termination/antitermination protein NusA"/>
    <property type="match status" value="1"/>
</dbReference>
<dbReference type="InterPro" id="IPR025249">
    <property type="entry name" value="TF_NusA_KH_1st"/>
</dbReference>
<evidence type="ECO:0000256" key="2">
    <source>
        <dbReference type="ARBA" id="ARBA00022490"/>
    </source>
</evidence>
<dbReference type="Gene3D" id="2.40.50.140">
    <property type="entry name" value="Nucleic acid-binding proteins"/>
    <property type="match status" value="1"/>
</dbReference>
<dbReference type="Gene3D" id="3.30.300.20">
    <property type="match status" value="2"/>
</dbReference>
<dbReference type="InterPro" id="IPR015946">
    <property type="entry name" value="KH_dom-like_a/b"/>
</dbReference>
<dbReference type="SUPFAM" id="SSF69705">
    <property type="entry name" value="Transcription factor NusA, N-terminal domain"/>
    <property type="match status" value="1"/>
</dbReference>
<keyword evidence="1 7" id="KW-0806">Transcription termination</keyword>
<evidence type="ECO:0000256" key="6">
    <source>
        <dbReference type="ARBA" id="ARBA00023163"/>
    </source>
</evidence>
<dbReference type="InterPro" id="IPR009019">
    <property type="entry name" value="KH_sf_prok-type"/>
</dbReference>
<dbReference type="CDD" id="cd02134">
    <property type="entry name" value="KH-II_NusA_rpt1"/>
    <property type="match status" value="1"/>
</dbReference>
<accession>S4NIU1</accession>
<dbReference type="SUPFAM" id="SSF50249">
    <property type="entry name" value="Nucleic acid-binding proteins"/>
    <property type="match status" value="1"/>
</dbReference>
<dbReference type="InterPro" id="IPR012340">
    <property type="entry name" value="NA-bd_OB-fold"/>
</dbReference>
<evidence type="ECO:0000256" key="5">
    <source>
        <dbReference type="ARBA" id="ARBA00023015"/>
    </source>
</evidence>
<dbReference type="Pfam" id="PF13184">
    <property type="entry name" value="KH_NusA_1st"/>
    <property type="match status" value="1"/>
</dbReference>
<name>S4NIU1_9LACO</name>
<dbReference type="HAMAP" id="MF_00945_B">
    <property type="entry name" value="NusA_B"/>
    <property type="match status" value="1"/>
</dbReference>
<dbReference type="SUPFAM" id="SSF54814">
    <property type="entry name" value="Prokaryotic type KH domain (KH-domain type II)"/>
    <property type="match status" value="2"/>
</dbReference>